<dbReference type="Proteomes" id="UP000499080">
    <property type="component" value="Unassembled WGS sequence"/>
</dbReference>
<sequence>MREFKTSQTSTVHPASSSLHPFLWRWKVSFHQFNIQRRLIFSPSSPNKLKKVFISLPHLTSLFSVETEGLLPPVQHSTSPPLQPIIP</sequence>
<evidence type="ECO:0000313" key="1">
    <source>
        <dbReference type="EMBL" id="GBM88382.1"/>
    </source>
</evidence>
<proteinExistence type="predicted"/>
<reference evidence="1 2" key="1">
    <citation type="journal article" date="2019" name="Sci. Rep.">
        <title>Orb-weaving spider Araneus ventricosus genome elucidates the spidroin gene catalogue.</title>
        <authorList>
            <person name="Kono N."/>
            <person name="Nakamura H."/>
            <person name="Ohtoshi R."/>
            <person name="Moran D.A.P."/>
            <person name="Shinohara A."/>
            <person name="Yoshida Y."/>
            <person name="Fujiwara M."/>
            <person name="Mori M."/>
            <person name="Tomita M."/>
            <person name="Arakawa K."/>
        </authorList>
    </citation>
    <scope>NUCLEOTIDE SEQUENCE [LARGE SCALE GENOMIC DNA]</scope>
</reference>
<protein>
    <submittedName>
        <fullName evidence="1">Uncharacterized protein</fullName>
    </submittedName>
</protein>
<name>A0A4Y2JGF9_ARAVE</name>
<accession>A0A4Y2JGF9</accession>
<dbReference type="EMBL" id="BGPR01110204">
    <property type="protein sequence ID" value="GBM88382.1"/>
    <property type="molecule type" value="Genomic_DNA"/>
</dbReference>
<organism evidence="1 2">
    <name type="scientific">Araneus ventricosus</name>
    <name type="common">Orbweaver spider</name>
    <name type="synonym">Epeira ventricosa</name>
    <dbReference type="NCBI Taxonomy" id="182803"/>
    <lineage>
        <taxon>Eukaryota</taxon>
        <taxon>Metazoa</taxon>
        <taxon>Ecdysozoa</taxon>
        <taxon>Arthropoda</taxon>
        <taxon>Chelicerata</taxon>
        <taxon>Arachnida</taxon>
        <taxon>Araneae</taxon>
        <taxon>Araneomorphae</taxon>
        <taxon>Entelegynae</taxon>
        <taxon>Araneoidea</taxon>
        <taxon>Araneidae</taxon>
        <taxon>Araneus</taxon>
    </lineage>
</organism>
<evidence type="ECO:0000313" key="2">
    <source>
        <dbReference type="Proteomes" id="UP000499080"/>
    </source>
</evidence>
<keyword evidence="2" id="KW-1185">Reference proteome</keyword>
<dbReference type="AlphaFoldDB" id="A0A4Y2JGF9"/>
<comment type="caution">
    <text evidence="1">The sequence shown here is derived from an EMBL/GenBank/DDBJ whole genome shotgun (WGS) entry which is preliminary data.</text>
</comment>
<gene>
    <name evidence="1" type="ORF">AVEN_75333_1</name>
</gene>